<dbReference type="AlphaFoldDB" id="A0A557R0E1"/>
<evidence type="ECO:0000313" key="17">
    <source>
        <dbReference type="EMBL" id="TVO58630.1"/>
    </source>
</evidence>
<keyword evidence="18" id="KW-1185">Reference proteome</keyword>
<keyword evidence="8 11" id="KW-0472">Membrane</keyword>
<reference evidence="17 18" key="1">
    <citation type="submission" date="2019-07" db="EMBL/GenBank/DDBJ databases">
        <title>The pathways for chlorine oxyanion respiration interact through the shared metabolite chlorate.</title>
        <authorList>
            <person name="Barnum T.P."/>
            <person name="Cheng Y."/>
            <person name="Hill K.A."/>
            <person name="Lucas L.N."/>
            <person name="Carlson H.K."/>
            <person name="Coates J.D."/>
        </authorList>
    </citation>
    <scope>NUCLEOTIDE SEQUENCE [LARGE SCALE GENOMIC DNA]</scope>
    <source>
        <strain evidence="17 18">SFB-3</strain>
    </source>
</reference>
<evidence type="ECO:0000256" key="1">
    <source>
        <dbReference type="ARBA" id="ARBA00004571"/>
    </source>
</evidence>
<dbReference type="OrthoDB" id="127311at2"/>
<dbReference type="InterPro" id="IPR036942">
    <property type="entry name" value="Beta-barrel_TonB_sf"/>
</dbReference>
<keyword evidence="10 11" id="KW-0998">Cell outer membrane</keyword>
<comment type="similarity">
    <text evidence="2 11 13">Belongs to the TonB-dependent receptor family.</text>
</comment>
<dbReference type="PROSITE" id="PS01156">
    <property type="entry name" value="TONB_DEPENDENT_REC_2"/>
    <property type="match status" value="1"/>
</dbReference>
<feature type="chain" id="PRO_5022089830" evidence="14">
    <location>
        <begin position="25"/>
        <end position="686"/>
    </location>
</feature>
<evidence type="ECO:0000256" key="5">
    <source>
        <dbReference type="ARBA" id="ARBA00022692"/>
    </source>
</evidence>
<dbReference type="InterPro" id="IPR037066">
    <property type="entry name" value="Plug_dom_sf"/>
</dbReference>
<dbReference type="Pfam" id="PF00593">
    <property type="entry name" value="TonB_dep_Rec_b-barrel"/>
    <property type="match status" value="1"/>
</dbReference>
<keyword evidence="4 11" id="KW-1134">Transmembrane beta strand</keyword>
<evidence type="ECO:0000256" key="6">
    <source>
        <dbReference type="ARBA" id="ARBA00022729"/>
    </source>
</evidence>
<dbReference type="PANTHER" id="PTHR30069:SF29">
    <property type="entry name" value="HEMOGLOBIN AND HEMOGLOBIN-HAPTOGLOBIN-BINDING PROTEIN 1-RELATED"/>
    <property type="match status" value="1"/>
</dbReference>
<evidence type="ECO:0000256" key="7">
    <source>
        <dbReference type="ARBA" id="ARBA00023077"/>
    </source>
</evidence>
<dbReference type="CDD" id="cd01347">
    <property type="entry name" value="ligand_gated_channel"/>
    <property type="match status" value="1"/>
</dbReference>
<feature type="domain" description="TonB-dependent receptor plug" evidence="16">
    <location>
        <begin position="43"/>
        <end position="144"/>
    </location>
</feature>
<keyword evidence="5 11" id="KW-0812">Transmembrane</keyword>
<evidence type="ECO:0000256" key="8">
    <source>
        <dbReference type="ARBA" id="ARBA00023136"/>
    </source>
</evidence>
<comment type="caution">
    <text evidence="17">The sequence shown here is derived from an EMBL/GenBank/DDBJ whole genome shotgun (WGS) entry which is preliminary data.</text>
</comment>
<evidence type="ECO:0000256" key="3">
    <source>
        <dbReference type="ARBA" id="ARBA00022448"/>
    </source>
</evidence>
<evidence type="ECO:0000256" key="13">
    <source>
        <dbReference type="RuleBase" id="RU003357"/>
    </source>
</evidence>
<sequence>MLFQLRPLALAILCLPATATLANADAELGTVNVTARGTRADTLDTPQAVTVVAPEAADAGAPAGALFRGQPGLAVQTDGAWGQNPVIRGLKKESVVVLVDGVRLNSAQPYGSIASLLDVGLLERAEVVKGPSSVLYGSGALGGTVNFITAPTRFTDTPTHGGQFSLGASSADSGVSGAALYRFGSPDHALVVGVAAKEVDDYDSPSGTVDRTGYSTDDLLFKYAFRVSSATELHLNLQRHRDHDVWYPGSARTGGQPGGAGIPAPLGTVTIHSPEQHRELIEGGIKTALGSGTLMAEVYRQEVFRQIRAWSDTIQRNYVRNDVTFVTHGARGRYLLPIGDDHLLTIGADTWQMTGDPARYMDNNAPLFNNNVRNDPFSDGEITSTGLFVQDEMRFGATQLVAGLRFDQVQGDAAKKGAATTSLDKTDNTVSWTLGAIRAVSPLLNPYINIGSAYRAADMRERFEDAARGDGYYHVGNPQLDPERSTSIEIGIKGRNASLDYNLALFHTRIDDYIAGRVTGTNAPNGLPVKLTENLDQVVIYGAEGSLSVPVGSYVADAGFTWLRGDNKQDDEPLAEMPPPEVRIGVGQPAGQGFYWRGQVRAVARQDRVATIFTNGGENETAGFVTTDAAFGWRFGKLGSLNSADLGVKLSNLFDREYHEHTTLGLSGQEIAATGRNITLTLTGRF</sequence>
<evidence type="ECO:0000256" key="4">
    <source>
        <dbReference type="ARBA" id="ARBA00022452"/>
    </source>
</evidence>
<evidence type="ECO:0000313" key="18">
    <source>
        <dbReference type="Proteomes" id="UP000319502"/>
    </source>
</evidence>
<proteinExistence type="inferred from homology"/>
<dbReference type="GO" id="GO:0015344">
    <property type="term" value="F:siderophore uptake transmembrane transporter activity"/>
    <property type="evidence" value="ECO:0007669"/>
    <property type="project" value="TreeGrafter"/>
</dbReference>
<name>A0A557R0E1_9RHOO</name>
<evidence type="ECO:0000256" key="11">
    <source>
        <dbReference type="PROSITE-ProRule" id="PRU01360"/>
    </source>
</evidence>
<dbReference type="EMBL" id="VMNK01000003">
    <property type="protein sequence ID" value="TVO58630.1"/>
    <property type="molecule type" value="Genomic_DNA"/>
</dbReference>
<evidence type="ECO:0000256" key="2">
    <source>
        <dbReference type="ARBA" id="ARBA00009810"/>
    </source>
</evidence>
<keyword evidence="7 13" id="KW-0798">TonB box</keyword>
<dbReference type="RefSeq" id="WP_144308165.1">
    <property type="nucleotide sequence ID" value="NZ_VMNK01000003.1"/>
</dbReference>
<evidence type="ECO:0000256" key="9">
    <source>
        <dbReference type="ARBA" id="ARBA00023170"/>
    </source>
</evidence>
<feature type="short sequence motif" description="TonB C-terminal box" evidence="12">
    <location>
        <begin position="669"/>
        <end position="686"/>
    </location>
</feature>
<dbReference type="GO" id="GO:0009279">
    <property type="term" value="C:cell outer membrane"/>
    <property type="evidence" value="ECO:0007669"/>
    <property type="project" value="UniProtKB-SubCell"/>
</dbReference>
<dbReference type="InterPro" id="IPR000531">
    <property type="entry name" value="Beta-barrel_TonB"/>
</dbReference>
<dbReference type="Gene3D" id="2.170.130.10">
    <property type="entry name" value="TonB-dependent receptor, plug domain"/>
    <property type="match status" value="1"/>
</dbReference>
<evidence type="ECO:0000256" key="10">
    <source>
        <dbReference type="ARBA" id="ARBA00023237"/>
    </source>
</evidence>
<organism evidence="17 18">
    <name type="scientific">Denitromonas halophila</name>
    <dbReference type="NCBI Taxonomy" id="1629404"/>
    <lineage>
        <taxon>Bacteria</taxon>
        <taxon>Pseudomonadati</taxon>
        <taxon>Pseudomonadota</taxon>
        <taxon>Betaproteobacteria</taxon>
        <taxon>Rhodocyclales</taxon>
        <taxon>Zoogloeaceae</taxon>
        <taxon>Denitromonas</taxon>
    </lineage>
</organism>
<evidence type="ECO:0000256" key="14">
    <source>
        <dbReference type="SAM" id="SignalP"/>
    </source>
</evidence>
<dbReference type="PANTHER" id="PTHR30069">
    <property type="entry name" value="TONB-DEPENDENT OUTER MEMBRANE RECEPTOR"/>
    <property type="match status" value="1"/>
</dbReference>
<dbReference type="SUPFAM" id="SSF56935">
    <property type="entry name" value="Porins"/>
    <property type="match status" value="1"/>
</dbReference>
<keyword evidence="3 11" id="KW-0813">Transport</keyword>
<feature type="signal peptide" evidence="14">
    <location>
        <begin position="1"/>
        <end position="24"/>
    </location>
</feature>
<keyword evidence="9 17" id="KW-0675">Receptor</keyword>
<dbReference type="Proteomes" id="UP000319502">
    <property type="component" value="Unassembled WGS sequence"/>
</dbReference>
<dbReference type="InterPro" id="IPR039426">
    <property type="entry name" value="TonB-dep_rcpt-like"/>
</dbReference>
<keyword evidence="6 14" id="KW-0732">Signal</keyword>
<dbReference type="Pfam" id="PF07715">
    <property type="entry name" value="Plug"/>
    <property type="match status" value="1"/>
</dbReference>
<dbReference type="InterPro" id="IPR012910">
    <property type="entry name" value="Plug_dom"/>
</dbReference>
<feature type="domain" description="TonB-dependent receptor-like beta-barrel" evidence="15">
    <location>
        <begin position="186"/>
        <end position="642"/>
    </location>
</feature>
<evidence type="ECO:0000259" key="15">
    <source>
        <dbReference type="Pfam" id="PF00593"/>
    </source>
</evidence>
<dbReference type="PROSITE" id="PS52016">
    <property type="entry name" value="TONB_DEPENDENT_REC_3"/>
    <property type="match status" value="1"/>
</dbReference>
<evidence type="ECO:0000259" key="16">
    <source>
        <dbReference type="Pfam" id="PF07715"/>
    </source>
</evidence>
<gene>
    <name evidence="17" type="ORF">FHP91_02905</name>
</gene>
<dbReference type="GO" id="GO:0044718">
    <property type="term" value="P:siderophore transmembrane transport"/>
    <property type="evidence" value="ECO:0007669"/>
    <property type="project" value="TreeGrafter"/>
</dbReference>
<dbReference type="Gene3D" id="2.40.170.20">
    <property type="entry name" value="TonB-dependent receptor, beta-barrel domain"/>
    <property type="match status" value="1"/>
</dbReference>
<dbReference type="InterPro" id="IPR010917">
    <property type="entry name" value="TonB_rcpt_CS"/>
</dbReference>
<protein>
    <submittedName>
        <fullName evidence="17">TonB-dependent receptor</fullName>
    </submittedName>
</protein>
<evidence type="ECO:0000256" key="12">
    <source>
        <dbReference type="PROSITE-ProRule" id="PRU10144"/>
    </source>
</evidence>
<comment type="subcellular location">
    <subcellularLocation>
        <location evidence="1 11">Cell outer membrane</location>
        <topology evidence="1 11">Multi-pass membrane protein</topology>
    </subcellularLocation>
</comment>
<accession>A0A557R0E1</accession>